<dbReference type="OrthoDB" id="1915143at2759"/>
<dbReference type="PANTHER" id="PTHR31115">
    <property type="entry name" value="OS05G0107300 PROTEIN"/>
    <property type="match status" value="1"/>
</dbReference>
<comment type="caution">
    <text evidence="3">The sequence shown here is derived from an EMBL/GenBank/DDBJ whole genome shotgun (WGS) entry which is preliminary data.</text>
</comment>
<feature type="compositionally biased region" description="Basic residues" evidence="2">
    <location>
        <begin position="450"/>
        <end position="462"/>
    </location>
</feature>
<evidence type="ECO:0000256" key="1">
    <source>
        <dbReference type="SAM" id="Coils"/>
    </source>
</evidence>
<evidence type="ECO:0000313" key="3">
    <source>
        <dbReference type="EMBL" id="KAF3336964.1"/>
    </source>
</evidence>
<feature type="coiled-coil region" evidence="1">
    <location>
        <begin position="680"/>
        <end position="707"/>
    </location>
</feature>
<evidence type="ECO:0000256" key="2">
    <source>
        <dbReference type="SAM" id="MobiDB-lite"/>
    </source>
</evidence>
<feature type="region of interest" description="Disordered" evidence="2">
    <location>
        <begin position="121"/>
        <end position="620"/>
    </location>
</feature>
<dbReference type="AlphaFoldDB" id="A0A833RLZ0"/>
<feature type="compositionally biased region" description="Low complexity" evidence="2">
    <location>
        <begin position="1"/>
        <end position="14"/>
    </location>
</feature>
<feature type="region of interest" description="Disordered" evidence="2">
    <location>
        <begin position="1"/>
        <end position="39"/>
    </location>
</feature>
<feature type="compositionally biased region" description="Polar residues" evidence="2">
    <location>
        <begin position="217"/>
        <end position="226"/>
    </location>
</feature>
<name>A0A833RLZ0_9POAL</name>
<reference evidence="3" key="1">
    <citation type="submission" date="2020-01" db="EMBL/GenBank/DDBJ databases">
        <title>Genome sequence of Kobresia littledalei, the first chromosome-level genome in the family Cyperaceae.</title>
        <authorList>
            <person name="Qu G."/>
        </authorList>
    </citation>
    <scope>NUCLEOTIDE SEQUENCE</scope>
    <source>
        <strain evidence="3">C.B.Clarke</strain>
        <tissue evidence="3">Leaf</tissue>
    </source>
</reference>
<dbReference type="PANTHER" id="PTHR31115:SF3">
    <property type="entry name" value="EXPRESSED PROTEIN"/>
    <property type="match status" value="1"/>
</dbReference>
<accession>A0A833RLZ0</accession>
<feature type="compositionally biased region" description="Low complexity" evidence="2">
    <location>
        <begin position="378"/>
        <end position="389"/>
    </location>
</feature>
<organism evidence="3 4">
    <name type="scientific">Carex littledalei</name>
    <dbReference type="NCBI Taxonomy" id="544730"/>
    <lineage>
        <taxon>Eukaryota</taxon>
        <taxon>Viridiplantae</taxon>
        <taxon>Streptophyta</taxon>
        <taxon>Embryophyta</taxon>
        <taxon>Tracheophyta</taxon>
        <taxon>Spermatophyta</taxon>
        <taxon>Magnoliopsida</taxon>
        <taxon>Liliopsida</taxon>
        <taxon>Poales</taxon>
        <taxon>Cyperaceae</taxon>
        <taxon>Cyperoideae</taxon>
        <taxon>Cariceae</taxon>
        <taxon>Carex</taxon>
        <taxon>Carex subgen. Euthyceras</taxon>
    </lineage>
</organism>
<feature type="compositionally biased region" description="Polar residues" evidence="2">
    <location>
        <begin position="475"/>
        <end position="495"/>
    </location>
</feature>
<sequence length="1162" mass="125298">MSSNNKSDMSNSGSESPLFSTGPRGAAFLEKPGSSRESIANRIQSSALGTTRSAAATSAHGDNVALVQSIIADVKPVIPAQSRPAEMRRIVGSLVSNISDELGSGRHAEDFKRTRSKLVENVNKAGERAKTIQGAISRIDKISNNKSNPRKRSRGESSSDRPGGPLSGPSASRAVQQSHSSNADESEMGPPKAERPKNPGPNRRARTSIAEMDARNIGTSRSSGSVDKTRDISKINNKSSGEEKLSGLAANNSWEKPKLKKRRSVIKTDASNSVGLARSVDGDRERKQELLPKMGGDSRPKVTGTHSSRYGVTLASGGSGGKPDTEQGGLESPRPLPRGSQDGGGALSINKKERLGGFEMGNNLKAINKLTDQEGGPTTSISRASTSIRGPRSTSAALPKASSGMFRTPDSDMWDQPSPSNKSGTSAGGSSSSKRAKSALSPSPPVTKWASHRPPKTSRGARRSNIAPIIGSQGGESQMPDSQENKSVVIPSQATHRIKKGDHAQSSSEESGAAVHKPKDNKRKRAVETEENNSLNSQRMGTAGHPLKKNKLVVEDDIGEIAVRKQGRGGRGFAPPRPGRPSSVEKPEASNTTTKQRSVRSGVEGRPGRPPVKKFSERKCNTRAREVAIDSPLDISGQPEDDREELLAAANAALAPGYASTDVLWKQNEPYFRFISDEDMSFLNKEVASLEEQISSTKADERDLSKKGTIDYVSLPSTPNGYGPFSNGGEKEIIAWQNDSVEPILEQLVQGMDVRPGAGSDIRSVMSISICQKLMSAIISEEELERIERMNGHDSNMLCLELEEGWLAHQESERNQPRNGVKLDVLSVDCPYEQMSINDRILLELSQIGIYPDPCEHVPDLALTDEDDINDELPMLEARLAKQALGTKVALTRVEQKAEAAKETQERDFSQLALDKLIIKANEKYLTSRGKHGSRAARQSAMGFVNRTLARWKEFELNGTSCFDELSFKELLLTSVSKQSDPTRNEDKSPQDLFLDKDEQWSTGVKKKELLLDDVVGNITGSVSLGSGAKGKRSERDARGNKKNGRSSSSNPKGDRKPKAKPKQKSASTSTLLSNGTADLAPKSNNKREGLPPLPTKSGSKQMGKSEELEEALPDMSGIVEDNAGNDQDFWASMDGDGLQEVDSIGLDIPLDDLSDLQSFLM</sequence>
<feature type="region of interest" description="Disordered" evidence="2">
    <location>
        <begin position="1022"/>
        <end position="1112"/>
    </location>
</feature>
<keyword evidence="1" id="KW-0175">Coiled coil</keyword>
<feature type="compositionally biased region" description="Low complexity" evidence="2">
    <location>
        <begin position="420"/>
        <end position="441"/>
    </location>
</feature>
<dbReference type="Proteomes" id="UP000623129">
    <property type="component" value="Unassembled WGS sequence"/>
</dbReference>
<protein>
    <submittedName>
        <fullName evidence="3">Dentin sialophosphoprotein-like isoform X1</fullName>
    </submittedName>
</protein>
<feature type="compositionally biased region" description="Basic and acidic residues" evidence="2">
    <location>
        <begin position="280"/>
        <end position="300"/>
    </location>
</feature>
<evidence type="ECO:0000313" key="4">
    <source>
        <dbReference type="Proteomes" id="UP000623129"/>
    </source>
</evidence>
<dbReference type="EMBL" id="SWLB01000007">
    <property type="protein sequence ID" value="KAF3336964.1"/>
    <property type="molecule type" value="Genomic_DNA"/>
</dbReference>
<gene>
    <name evidence="3" type="ORF">FCM35_KLT19550</name>
</gene>
<keyword evidence="4" id="KW-1185">Reference proteome</keyword>
<feature type="compositionally biased region" description="Polar residues" evidence="2">
    <location>
        <begin position="169"/>
        <end position="183"/>
    </location>
</feature>
<proteinExistence type="predicted"/>